<dbReference type="Pfam" id="PF03483">
    <property type="entry name" value="B3_4"/>
    <property type="match status" value="1"/>
</dbReference>
<reference evidence="20 21" key="1">
    <citation type="submission" date="2018-05" db="EMBL/GenBank/DDBJ databases">
        <title>Spiribacter halobius sp. nov., a moderately halophilic bacterium isolated from marine solar saltern.</title>
        <authorList>
            <person name="Zheng W.-S."/>
            <person name="Lu D.-C."/>
            <person name="Du Z.-J."/>
        </authorList>
    </citation>
    <scope>NUCLEOTIDE SEQUENCE [LARGE SCALE GENOMIC DNA]</scope>
    <source>
        <strain evidence="20 21">E85</strain>
    </source>
</reference>
<dbReference type="EMBL" id="QFFI01000050">
    <property type="protein sequence ID" value="PWG61096.1"/>
    <property type="molecule type" value="Genomic_DNA"/>
</dbReference>
<comment type="caution">
    <text evidence="20">The sequence shown here is derived from an EMBL/GenBank/DDBJ whole genome shotgun (WGS) entry which is preliminary data.</text>
</comment>
<dbReference type="Gene3D" id="2.40.50.140">
    <property type="entry name" value="Nucleic acid-binding proteins"/>
    <property type="match status" value="1"/>
</dbReference>
<comment type="similarity">
    <text evidence="2 15">Belongs to the phenylalanyl-tRNA synthetase beta subunit family. Type 1 subfamily.</text>
</comment>
<evidence type="ECO:0000259" key="19">
    <source>
        <dbReference type="PROSITE" id="PS51483"/>
    </source>
</evidence>
<dbReference type="GO" id="GO:0004826">
    <property type="term" value="F:phenylalanine-tRNA ligase activity"/>
    <property type="evidence" value="ECO:0007669"/>
    <property type="project" value="UniProtKB-UniRule"/>
</dbReference>
<evidence type="ECO:0000256" key="8">
    <source>
        <dbReference type="ARBA" id="ARBA00022741"/>
    </source>
</evidence>
<dbReference type="InterPro" id="IPR002547">
    <property type="entry name" value="tRNA-bd_dom"/>
</dbReference>
<evidence type="ECO:0000256" key="15">
    <source>
        <dbReference type="HAMAP-Rule" id="MF_00283"/>
    </source>
</evidence>
<feature type="binding site" evidence="15">
    <location>
        <position position="463"/>
    </location>
    <ligand>
        <name>Mg(2+)</name>
        <dbReference type="ChEBI" id="CHEBI:18420"/>
        <note>shared with alpha subunit</note>
    </ligand>
</feature>
<dbReference type="GO" id="GO:0005524">
    <property type="term" value="F:ATP binding"/>
    <property type="evidence" value="ECO:0007669"/>
    <property type="project" value="UniProtKB-UniRule"/>
</dbReference>
<dbReference type="InterPro" id="IPR041616">
    <property type="entry name" value="PheRS_beta_core"/>
</dbReference>
<dbReference type="Gene3D" id="3.30.930.10">
    <property type="entry name" value="Bira Bifunctional Protein, Domain 2"/>
    <property type="match status" value="1"/>
</dbReference>
<dbReference type="Pfam" id="PF03147">
    <property type="entry name" value="FDX-ACB"/>
    <property type="match status" value="1"/>
</dbReference>
<dbReference type="SUPFAM" id="SSF54991">
    <property type="entry name" value="Anticodon-binding domain of PheRS"/>
    <property type="match status" value="1"/>
</dbReference>
<evidence type="ECO:0000313" key="20">
    <source>
        <dbReference type="EMBL" id="PWG61096.1"/>
    </source>
</evidence>
<dbReference type="Proteomes" id="UP000245474">
    <property type="component" value="Unassembled WGS sequence"/>
</dbReference>
<protein>
    <recommendedName>
        <fullName evidence="15">Phenylalanine--tRNA ligase beta subunit</fullName>
        <ecNumber evidence="15">6.1.1.20</ecNumber>
    </recommendedName>
    <alternativeName>
        <fullName evidence="15">Phenylalanyl-tRNA synthetase beta subunit</fullName>
        <shortName evidence="15">PheRS</shortName>
    </alternativeName>
</protein>
<dbReference type="InterPro" id="IPR004532">
    <property type="entry name" value="Phe-tRNA-ligase_IIc_bsu_bact"/>
</dbReference>
<keyword evidence="7 15" id="KW-0479">Metal-binding</keyword>
<comment type="subcellular location">
    <subcellularLocation>
        <location evidence="1 15">Cytoplasm</location>
    </subcellularLocation>
</comment>
<evidence type="ECO:0000256" key="6">
    <source>
        <dbReference type="ARBA" id="ARBA00022598"/>
    </source>
</evidence>
<proteinExistence type="inferred from homology"/>
<feature type="domain" description="TRNA-binding" evidence="17">
    <location>
        <begin position="39"/>
        <end position="148"/>
    </location>
</feature>
<dbReference type="SUPFAM" id="SSF46955">
    <property type="entry name" value="Putative DNA-binding domain"/>
    <property type="match status" value="1"/>
</dbReference>
<keyword evidence="9 15" id="KW-0067">ATP-binding</keyword>
<dbReference type="GO" id="GO:0000287">
    <property type="term" value="F:magnesium ion binding"/>
    <property type="evidence" value="ECO:0007669"/>
    <property type="project" value="UniProtKB-UniRule"/>
</dbReference>
<feature type="binding site" evidence="15">
    <location>
        <position position="454"/>
    </location>
    <ligand>
        <name>Mg(2+)</name>
        <dbReference type="ChEBI" id="CHEBI:18420"/>
        <note>shared with alpha subunit</note>
    </ligand>
</feature>
<keyword evidence="11 16" id="KW-0694">RNA-binding</keyword>
<evidence type="ECO:0000256" key="12">
    <source>
        <dbReference type="ARBA" id="ARBA00022917"/>
    </source>
</evidence>
<dbReference type="PROSITE" id="PS51447">
    <property type="entry name" value="FDX_ACB"/>
    <property type="match status" value="1"/>
</dbReference>
<feature type="domain" description="B5" evidence="19">
    <location>
        <begin position="401"/>
        <end position="476"/>
    </location>
</feature>
<keyword evidence="4 15" id="KW-0963">Cytoplasm</keyword>
<dbReference type="InterPro" id="IPR005146">
    <property type="entry name" value="B3/B4_tRNA-bd"/>
</dbReference>
<dbReference type="InterPro" id="IPR045060">
    <property type="entry name" value="Phe-tRNA-ligase_IIc_bsu"/>
</dbReference>
<dbReference type="FunFam" id="2.40.50.140:FF:000045">
    <property type="entry name" value="Phenylalanine--tRNA ligase beta subunit"/>
    <property type="match status" value="1"/>
</dbReference>
<dbReference type="NCBIfam" id="NF045760">
    <property type="entry name" value="YtpR"/>
    <property type="match status" value="1"/>
</dbReference>
<evidence type="ECO:0000259" key="18">
    <source>
        <dbReference type="PROSITE" id="PS51447"/>
    </source>
</evidence>
<dbReference type="GO" id="GO:0006432">
    <property type="term" value="P:phenylalanyl-tRNA aminoacylation"/>
    <property type="evidence" value="ECO:0007669"/>
    <property type="project" value="UniProtKB-UniRule"/>
</dbReference>
<dbReference type="PROSITE" id="PS51483">
    <property type="entry name" value="B5"/>
    <property type="match status" value="1"/>
</dbReference>
<accession>A0A2U2MWD5</accession>
<evidence type="ECO:0000313" key="21">
    <source>
        <dbReference type="Proteomes" id="UP000245474"/>
    </source>
</evidence>
<dbReference type="Pfam" id="PF03484">
    <property type="entry name" value="B5"/>
    <property type="match status" value="1"/>
</dbReference>
<dbReference type="FunFam" id="3.30.56.10:FF:000002">
    <property type="entry name" value="Phenylalanine--tRNA ligase beta subunit"/>
    <property type="match status" value="1"/>
</dbReference>
<dbReference type="InterPro" id="IPR012340">
    <property type="entry name" value="NA-bd_OB-fold"/>
</dbReference>
<keyword evidence="8 15" id="KW-0547">Nucleotide-binding</keyword>
<dbReference type="PROSITE" id="PS50886">
    <property type="entry name" value="TRBD"/>
    <property type="match status" value="1"/>
</dbReference>
<dbReference type="SMART" id="SM00874">
    <property type="entry name" value="B5"/>
    <property type="match status" value="1"/>
</dbReference>
<dbReference type="CDD" id="cd00769">
    <property type="entry name" value="PheRS_beta_core"/>
    <property type="match status" value="1"/>
</dbReference>
<evidence type="ECO:0000256" key="1">
    <source>
        <dbReference type="ARBA" id="ARBA00004496"/>
    </source>
</evidence>
<keyword evidence="6 15" id="KW-0436">Ligase</keyword>
<dbReference type="GO" id="GO:0009328">
    <property type="term" value="C:phenylalanine-tRNA ligase complex"/>
    <property type="evidence" value="ECO:0007669"/>
    <property type="project" value="TreeGrafter"/>
</dbReference>
<dbReference type="FunFam" id="3.30.930.10:FF:000022">
    <property type="entry name" value="Phenylalanine--tRNA ligase beta subunit"/>
    <property type="match status" value="1"/>
</dbReference>
<dbReference type="InterPro" id="IPR020825">
    <property type="entry name" value="Phe-tRNA_synthase-like_B3/B4"/>
</dbReference>
<comment type="catalytic activity">
    <reaction evidence="14 15">
        <text>tRNA(Phe) + L-phenylalanine + ATP = L-phenylalanyl-tRNA(Phe) + AMP + diphosphate + H(+)</text>
        <dbReference type="Rhea" id="RHEA:19413"/>
        <dbReference type="Rhea" id="RHEA-COMP:9668"/>
        <dbReference type="Rhea" id="RHEA-COMP:9699"/>
        <dbReference type="ChEBI" id="CHEBI:15378"/>
        <dbReference type="ChEBI" id="CHEBI:30616"/>
        <dbReference type="ChEBI" id="CHEBI:33019"/>
        <dbReference type="ChEBI" id="CHEBI:58095"/>
        <dbReference type="ChEBI" id="CHEBI:78442"/>
        <dbReference type="ChEBI" id="CHEBI:78531"/>
        <dbReference type="ChEBI" id="CHEBI:456215"/>
        <dbReference type="EC" id="6.1.1.20"/>
    </reaction>
</comment>
<dbReference type="Gene3D" id="3.30.56.10">
    <property type="match status" value="2"/>
</dbReference>
<dbReference type="HAMAP" id="MF_00283">
    <property type="entry name" value="Phe_tRNA_synth_beta1"/>
    <property type="match status" value="1"/>
</dbReference>
<evidence type="ECO:0000256" key="5">
    <source>
        <dbReference type="ARBA" id="ARBA00022555"/>
    </source>
</evidence>
<sequence>MRISEHWLREWVDFPGSTEELAHRLTMAGLEVDAIEPAAPAFEGVVVGEIAACEPHPEADRLSVCRVVAGDGDPLQVVCGAPNARVGLKAPFARVGATLPDGTRIERATLRGTASEGMLCSARELGLSEDAAGLMALPPSAPAGADLREYLALDDTVIELELTPNRADCLGMAGVAREVGVLAGREPVWPGVEAVPPRCDAQFPVTLEAPAECPRYTGRVIRDVDTSAETPVWMRERLRRAGVRPLSITVDITNYVMLELGQPMHAFDLERLEQGIRVRSATKGERLALLNGQTVELEPGTLVIADAAGPVAMAGIMGGEPTAVTEATRHVFLEAAFFAPAAIAGRARAYGLHTDSSHRFERGVDPERAAVAVERATRLLVGIAGGDPGPTVVTERAEQVPVAPAVSFRPGRCTALLGAAIPHETMRGILERLGMAVAAGAEAWTVTPPSWRFDIAREVDLIEEIARIHGYDALPLSRTPAPLAMPAQPEAHLPLRRLRRLLVDRGYQEAITYSFVAPELQASLDPEAETLPLANPLSADLAVMRSSLWPGLVRALQHNRNRQAGRVRLFESGLAFRGRLENLEQAPRVAGIAAGQRHPEHWDAPRTPLDFFDVKGDVEALLALTGEPERYRFEPAAHPALHPGQSARVRHADGHAGWVGALHPEVLRRLDLDGPVFVFELDLGRITAARVPAFREISRYPAIRRDLAVVLPEAVSAAELRATVVASAGEALRELILFDVYRGKGVADGFKSLAIGLILQDSSRTLTDSDVDAVVARVVERLRAELQAELRE</sequence>
<dbReference type="SUPFAM" id="SSF56037">
    <property type="entry name" value="PheT/TilS domain"/>
    <property type="match status" value="1"/>
</dbReference>
<dbReference type="PANTHER" id="PTHR10947:SF0">
    <property type="entry name" value="PHENYLALANINE--TRNA LIGASE BETA SUBUNIT"/>
    <property type="match status" value="1"/>
</dbReference>
<evidence type="ECO:0000256" key="9">
    <source>
        <dbReference type="ARBA" id="ARBA00022840"/>
    </source>
</evidence>
<keyword evidence="21" id="KW-1185">Reference proteome</keyword>
<dbReference type="InterPro" id="IPR009061">
    <property type="entry name" value="DNA-bd_dom_put_sf"/>
</dbReference>
<keyword evidence="12 15" id="KW-0648">Protein biosynthesis</keyword>
<gene>
    <name evidence="15" type="primary">pheT</name>
    <name evidence="20" type="ORF">DEM34_18230</name>
</gene>
<evidence type="ECO:0000256" key="11">
    <source>
        <dbReference type="ARBA" id="ARBA00022884"/>
    </source>
</evidence>
<dbReference type="OrthoDB" id="9805455at2"/>
<keyword evidence="10 15" id="KW-0460">Magnesium</keyword>
<feature type="domain" description="FDX-ACB" evidence="18">
    <location>
        <begin position="698"/>
        <end position="791"/>
    </location>
</feature>
<dbReference type="GO" id="GO:0000049">
    <property type="term" value="F:tRNA binding"/>
    <property type="evidence" value="ECO:0007669"/>
    <property type="project" value="UniProtKB-UniRule"/>
</dbReference>
<evidence type="ECO:0000256" key="16">
    <source>
        <dbReference type="PROSITE-ProRule" id="PRU00209"/>
    </source>
</evidence>
<dbReference type="Gene3D" id="3.30.70.380">
    <property type="entry name" value="Ferrodoxin-fold anticodon-binding domain"/>
    <property type="match status" value="1"/>
</dbReference>
<dbReference type="SMART" id="SM00896">
    <property type="entry name" value="FDX-ACB"/>
    <property type="match status" value="1"/>
</dbReference>
<keyword evidence="13 15" id="KW-0030">Aminoacyl-tRNA synthetase</keyword>
<dbReference type="NCBIfam" id="TIGR00472">
    <property type="entry name" value="pheT_bact"/>
    <property type="match status" value="1"/>
</dbReference>
<organism evidence="20 21">
    <name type="scientific">Sediminicurvatus halobius</name>
    <dbReference type="NCBI Taxonomy" id="2182432"/>
    <lineage>
        <taxon>Bacteria</taxon>
        <taxon>Pseudomonadati</taxon>
        <taxon>Pseudomonadota</taxon>
        <taxon>Gammaproteobacteria</taxon>
        <taxon>Chromatiales</taxon>
        <taxon>Ectothiorhodospiraceae</taxon>
        <taxon>Sediminicurvatus</taxon>
    </lineage>
</organism>
<evidence type="ECO:0000256" key="14">
    <source>
        <dbReference type="ARBA" id="ARBA00049255"/>
    </source>
</evidence>
<dbReference type="FunFam" id="3.50.40.10:FF:000001">
    <property type="entry name" value="Phenylalanine--tRNA ligase beta subunit"/>
    <property type="match status" value="1"/>
</dbReference>
<feature type="binding site" evidence="15">
    <location>
        <position position="464"/>
    </location>
    <ligand>
        <name>Mg(2+)</name>
        <dbReference type="ChEBI" id="CHEBI:18420"/>
        <note>shared with alpha subunit</note>
    </ligand>
</feature>
<evidence type="ECO:0000259" key="17">
    <source>
        <dbReference type="PROSITE" id="PS50886"/>
    </source>
</evidence>
<dbReference type="SMART" id="SM00873">
    <property type="entry name" value="B3_4"/>
    <property type="match status" value="1"/>
</dbReference>
<keyword evidence="5 16" id="KW-0820">tRNA-binding</keyword>
<dbReference type="RefSeq" id="WP_109680255.1">
    <property type="nucleotide sequence ID" value="NZ_CP086615.1"/>
</dbReference>
<evidence type="ECO:0000256" key="4">
    <source>
        <dbReference type="ARBA" id="ARBA00022490"/>
    </source>
</evidence>
<dbReference type="InterPro" id="IPR036690">
    <property type="entry name" value="Fdx_antiC-bd_sf"/>
</dbReference>
<dbReference type="Pfam" id="PF17759">
    <property type="entry name" value="tRNA_synthFbeta"/>
    <property type="match status" value="1"/>
</dbReference>
<dbReference type="CDD" id="cd02796">
    <property type="entry name" value="tRNA_bind_bactPheRS"/>
    <property type="match status" value="1"/>
</dbReference>
<dbReference type="PANTHER" id="PTHR10947">
    <property type="entry name" value="PHENYLALANYL-TRNA SYNTHETASE BETA CHAIN AND LEUCINE-RICH REPEAT-CONTAINING PROTEIN 47"/>
    <property type="match status" value="1"/>
</dbReference>
<dbReference type="InterPro" id="IPR005147">
    <property type="entry name" value="tRNA_synthase_B5-dom"/>
</dbReference>
<dbReference type="SUPFAM" id="SSF55681">
    <property type="entry name" value="Class II aaRS and biotin synthetases"/>
    <property type="match status" value="1"/>
</dbReference>
<name>A0A2U2MWD5_9GAMM</name>
<comment type="subunit">
    <text evidence="3 15">Tetramer of two alpha and two beta subunits.</text>
</comment>
<dbReference type="Gene3D" id="3.50.40.10">
    <property type="entry name" value="Phenylalanyl-trna Synthetase, Chain B, domain 3"/>
    <property type="match status" value="1"/>
</dbReference>
<dbReference type="EC" id="6.1.1.20" evidence="15"/>
<dbReference type="SUPFAM" id="SSF50249">
    <property type="entry name" value="Nucleic acid-binding proteins"/>
    <property type="match status" value="1"/>
</dbReference>
<dbReference type="InterPro" id="IPR005121">
    <property type="entry name" value="Fdx_antiC-bd"/>
</dbReference>
<dbReference type="Pfam" id="PF01588">
    <property type="entry name" value="tRNA_bind"/>
    <property type="match status" value="1"/>
</dbReference>
<comment type="cofactor">
    <cofactor evidence="15">
        <name>Mg(2+)</name>
        <dbReference type="ChEBI" id="CHEBI:18420"/>
    </cofactor>
    <text evidence="15">Binds 2 magnesium ions per tetramer.</text>
</comment>
<dbReference type="AlphaFoldDB" id="A0A2U2MWD5"/>
<evidence type="ECO:0000256" key="7">
    <source>
        <dbReference type="ARBA" id="ARBA00022723"/>
    </source>
</evidence>
<dbReference type="InterPro" id="IPR045864">
    <property type="entry name" value="aa-tRNA-synth_II/BPL/LPL"/>
</dbReference>
<evidence type="ECO:0000256" key="2">
    <source>
        <dbReference type="ARBA" id="ARBA00008653"/>
    </source>
</evidence>
<feature type="binding site" evidence="15">
    <location>
        <position position="460"/>
    </location>
    <ligand>
        <name>Mg(2+)</name>
        <dbReference type="ChEBI" id="CHEBI:18420"/>
        <note>shared with alpha subunit</note>
    </ligand>
</feature>
<evidence type="ECO:0000256" key="3">
    <source>
        <dbReference type="ARBA" id="ARBA00011209"/>
    </source>
</evidence>
<dbReference type="FunFam" id="3.30.70.380:FF:000001">
    <property type="entry name" value="Phenylalanine--tRNA ligase beta subunit"/>
    <property type="match status" value="1"/>
</dbReference>
<evidence type="ECO:0000256" key="13">
    <source>
        <dbReference type="ARBA" id="ARBA00023146"/>
    </source>
</evidence>
<dbReference type="InterPro" id="IPR033714">
    <property type="entry name" value="tRNA_bind_bactPheRS"/>
</dbReference>
<evidence type="ECO:0000256" key="10">
    <source>
        <dbReference type="ARBA" id="ARBA00022842"/>
    </source>
</evidence>